<dbReference type="Gene3D" id="1.10.3730.20">
    <property type="match status" value="1"/>
</dbReference>
<feature type="transmembrane region" description="Helical" evidence="9">
    <location>
        <begin position="76"/>
        <end position="96"/>
    </location>
</feature>
<dbReference type="PANTHER" id="PTHR30561:SF1">
    <property type="entry name" value="MULTIDRUG TRANSPORTER EMRE"/>
    <property type="match status" value="1"/>
</dbReference>
<feature type="transmembrane region" description="Helical" evidence="9">
    <location>
        <begin position="102"/>
        <end position="122"/>
    </location>
</feature>
<evidence type="ECO:0000313" key="10">
    <source>
        <dbReference type="EMBL" id="RIV20777.1"/>
    </source>
</evidence>
<evidence type="ECO:0000256" key="2">
    <source>
        <dbReference type="ARBA" id="ARBA00022448"/>
    </source>
</evidence>
<keyword evidence="5 9" id="KW-1133">Transmembrane helix</keyword>
<protein>
    <recommendedName>
        <fullName evidence="12">Quaternary ammonium compound-resistance protein SugE</fullName>
    </recommendedName>
</protein>
<dbReference type="GO" id="GO:0005886">
    <property type="term" value="C:plasma membrane"/>
    <property type="evidence" value="ECO:0007669"/>
    <property type="project" value="UniProtKB-SubCell"/>
</dbReference>
<keyword evidence="3" id="KW-1003">Cell membrane</keyword>
<dbReference type="GO" id="GO:0022857">
    <property type="term" value="F:transmembrane transporter activity"/>
    <property type="evidence" value="ECO:0007669"/>
    <property type="project" value="InterPro"/>
</dbReference>
<sequence length="124" mass="14201">MQAWFFLFIAATFETAWTYSVKYMKFADLRLLRWHNFYSPQIGLPILAPIIGYVVFGIANIYFFSMAIKQIPTPTAFAVWTATALILIKLTDVLFFKADWSLPELFFLMLIGIGIVGLRVYATA</sequence>
<evidence type="ECO:0000256" key="9">
    <source>
        <dbReference type="SAM" id="Phobius"/>
    </source>
</evidence>
<evidence type="ECO:0000256" key="4">
    <source>
        <dbReference type="ARBA" id="ARBA00022692"/>
    </source>
</evidence>
<dbReference type="InterPro" id="IPR000390">
    <property type="entry name" value="Small_drug/metabolite_transptr"/>
</dbReference>
<dbReference type="SUPFAM" id="SSF103481">
    <property type="entry name" value="Multidrug resistance efflux transporter EmrE"/>
    <property type="match status" value="1"/>
</dbReference>
<organism evidence="10 11">
    <name type="scientific">Fibrisoma montanum</name>
    <dbReference type="NCBI Taxonomy" id="2305895"/>
    <lineage>
        <taxon>Bacteria</taxon>
        <taxon>Pseudomonadati</taxon>
        <taxon>Bacteroidota</taxon>
        <taxon>Cytophagia</taxon>
        <taxon>Cytophagales</taxon>
        <taxon>Spirosomataceae</taxon>
        <taxon>Fibrisoma</taxon>
    </lineage>
</organism>
<dbReference type="Proteomes" id="UP000283523">
    <property type="component" value="Unassembled WGS sequence"/>
</dbReference>
<evidence type="ECO:0008006" key="12">
    <source>
        <dbReference type="Google" id="ProtNLM"/>
    </source>
</evidence>
<dbReference type="PANTHER" id="PTHR30561">
    <property type="entry name" value="SMR FAMILY PROTON-DEPENDENT DRUG EFFLUX TRANSPORTER SUGE"/>
    <property type="match status" value="1"/>
</dbReference>
<evidence type="ECO:0000313" key="11">
    <source>
        <dbReference type="Proteomes" id="UP000283523"/>
    </source>
</evidence>
<accession>A0A418M4N4</accession>
<dbReference type="AlphaFoldDB" id="A0A418M4N4"/>
<dbReference type="InterPro" id="IPR045324">
    <property type="entry name" value="Small_multidrug_res"/>
</dbReference>
<keyword evidence="11" id="KW-1185">Reference proteome</keyword>
<name>A0A418M4N4_9BACT</name>
<keyword evidence="2" id="KW-0813">Transport</keyword>
<dbReference type="Pfam" id="PF00893">
    <property type="entry name" value="Multi_Drug_Res"/>
    <property type="match status" value="1"/>
</dbReference>
<dbReference type="OrthoDB" id="21828at2"/>
<reference evidence="10 11" key="1">
    <citation type="submission" date="2018-08" db="EMBL/GenBank/DDBJ databases">
        <title>Fibrisoma montanum sp. nov., isolated from Danxia mountain soil.</title>
        <authorList>
            <person name="Huang Y."/>
        </authorList>
    </citation>
    <scope>NUCLEOTIDE SEQUENCE [LARGE SCALE GENOMIC DNA]</scope>
    <source>
        <strain evidence="10 11">HYT19</strain>
    </source>
</reference>
<dbReference type="InterPro" id="IPR037185">
    <property type="entry name" value="EmrE-like"/>
</dbReference>
<comment type="similarity">
    <text evidence="7 8">Belongs to the drug/metabolite transporter (DMT) superfamily. Small multidrug resistance (SMR) (TC 2.A.7.1) family.</text>
</comment>
<gene>
    <name evidence="10" type="ORF">DYU11_22360</name>
</gene>
<comment type="caution">
    <text evidence="10">The sequence shown here is derived from an EMBL/GenBank/DDBJ whole genome shotgun (WGS) entry which is preliminary data.</text>
</comment>
<evidence type="ECO:0000256" key="5">
    <source>
        <dbReference type="ARBA" id="ARBA00022989"/>
    </source>
</evidence>
<comment type="subcellular location">
    <subcellularLocation>
        <location evidence="1 8">Cell membrane</location>
        <topology evidence="1 8">Multi-pass membrane protein</topology>
    </subcellularLocation>
</comment>
<dbReference type="RefSeq" id="WP_119669947.1">
    <property type="nucleotide sequence ID" value="NZ_QXED01000006.1"/>
</dbReference>
<evidence type="ECO:0000256" key="7">
    <source>
        <dbReference type="ARBA" id="ARBA00038032"/>
    </source>
</evidence>
<evidence type="ECO:0000256" key="6">
    <source>
        <dbReference type="ARBA" id="ARBA00023136"/>
    </source>
</evidence>
<keyword evidence="4 8" id="KW-0812">Transmembrane</keyword>
<proteinExistence type="inferred from homology"/>
<dbReference type="EMBL" id="QXED01000006">
    <property type="protein sequence ID" value="RIV20777.1"/>
    <property type="molecule type" value="Genomic_DNA"/>
</dbReference>
<feature type="transmembrane region" description="Helical" evidence="9">
    <location>
        <begin position="42"/>
        <end position="64"/>
    </location>
</feature>
<keyword evidence="6 9" id="KW-0472">Membrane</keyword>
<evidence type="ECO:0000256" key="3">
    <source>
        <dbReference type="ARBA" id="ARBA00022475"/>
    </source>
</evidence>
<evidence type="ECO:0000256" key="1">
    <source>
        <dbReference type="ARBA" id="ARBA00004651"/>
    </source>
</evidence>
<evidence type="ECO:0000256" key="8">
    <source>
        <dbReference type="RuleBase" id="RU003942"/>
    </source>
</evidence>